<dbReference type="OrthoDB" id="747636at2759"/>
<gene>
    <name evidence="1" type="ORF">Lalb_Chr23g0273781</name>
</gene>
<dbReference type="PANTHER" id="PTHR33474:SF2">
    <property type="entry name" value="TRANSMEMBRANE PROTEIN"/>
    <property type="match status" value="1"/>
</dbReference>
<protein>
    <submittedName>
        <fullName evidence="1">Uncharacterized protein</fullName>
    </submittedName>
</protein>
<dbReference type="PANTHER" id="PTHR33474">
    <property type="entry name" value="TRANSMEMBRANE PROTEIN"/>
    <property type="match status" value="1"/>
</dbReference>
<dbReference type="AlphaFoldDB" id="A0A6A5LW03"/>
<dbReference type="EMBL" id="WOCE01000023">
    <property type="protein sequence ID" value="KAE9587453.1"/>
    <property type="molecule type" value="Genomic_DNA"/>
</dbReference>
<organism evidence="1 2">
    <name type="scientific">Lupinus albus</name>
    <name type="common">White lupine</name>
    <name type="synonym">Lupinus termis</name>
    <dbReference type="NCBI Taxonomy" id="3870"/>
    <lineage>
        <taxon>Eukaryota</taxon>
        <taxon>Viridiplantae</taxon>
        <taxon>Streptophyta</taxon>
        <taxon>Embryophyta</taxon>
        <taxon>Tracheophyta</taxon>
        <taxon>Spermatophyta</taxon>
        <taxon>Magnoliopsida</taxon>
        <taxon>eudicotyledons</taxon>
        <taxon>Gunneridae</taxon>
        <taxon>Pentapetalae</taxon>
        <taxon>rosids</taxon>
        <taxon>fabids</taxon>
        <taxon>Fabales</taxon>
        <taxon>Fabaceae</taxon>
        <taxon>Papilionoideae</taxon>
        <taxon>50 kb inversion clade</taxon>
        <taxon>genistoids sensu lato</taxon>
        <taxon>core genistoids</taxon>
        <taxon>Genisteae</taxon>
        <taxon>Lupinus</taxon>
    </lineage>
</organism>
<comment type="caution">
    <text evidence="1">The sequence shown here is derived from an EMBL/GenBank/DDBJ whole genome shotgun (WGS) entry which is preliminary data.</text>
</comment>
<dbReference type="Proteomes" id="UP000447434">
    <property type="component" value="Chromosome 23"/>
</dbReference>
<proteinExistence type="predicted"/>
<name>A0A6A5LW03_LUPAL</name>
<accession>A0A6A5LW03</accession>
<sequence length="90" mass="10384">MEVKLLRLFVIFLVISYLIYLTEAVPITRTESLIQGSHVPIAVKITNHKFISDRKWHSEEPTITERMDLELHDYPPSGANGRHTPKSPYP</sequence>
<reference evidence="2" key="1">
    <citation type="journal article" date="2020" name="Nat. Commun.">
        <title>Genome sequence of the cluster root forming white lupin.</title>
        <authorList>
            <person name="Hufnagel B."/>
            <person name="Marques A."/>
            <person name="Soriano A."/>
            <person name="Marques L."/>
            <person name="Divol F."/>
            <person name="Doumas P."/>
            <person name="Sallet E."/>
            <person name="Mancinotti D."/>
            <person name="Carrere S."/>
            <person name="Marande W."/>
            <person name="Arribat S."/>
            <person name="Keller J."/>
            <person name="Huneau C."/>
            <person name="Blein T."/>
            <person name="Aime D."/>
            <person name="Laguerre M."/>
            <person name="Taylor J."/>
            <person name="Schubert V."/>
            <person name="Nelson M."/>
            <person name="Geu-Flores F."/>
            <person name="Crespi M."/>
            <person name="Gallardo-Guerrero K."/>
            <person name="Delaux P.-M."/>
            <person name="Salse J."/>
            <person name="Berges H."/>
            <person name="Guyot R."/>
            <person name="Gouzy J."/>
            <person name="Peret B."/>
        </authorList>
    </citation>
    <scope>NUCLEOTIDE SEQUENCE [LARGE SCALE GENOMIC DNA]</scope>
    <source>
        <strain evidence="2">cv. Amiga</strain>
    </source>
</reference>
<evidence type="ECO:0000313" key="1">
    <source>
        <dbReference type="EMBL" id="KAE9587453.1"/>
    </source>
</evidence>
<keyword evidence="2" id="KW-1185">Reference proteome</keyword>
<evidence type="ECO:0000313" key="2">
    <source>
        <dbReference type="Proteomes" id="UP000447434"/>
    </source>
</evidence>